<dbReference type="Proteomes" id="UP000679284">
    <property type="component" value="Chromosome"/>
</dbReference>
<keyword evidence="7" id="KW-0808">Transferase</keyword>
<evidence type="ECO:0000256" key="9">
    <source>
        <dbReference type="ARBA" id="ARBA00022741"/>
    </source>
</evidence>
<keyword evidence="8 15" id="KW-0812">Transmembrane</keyword>
<dbReference type="KEGG" id="fap:GR316_04245"/>
<dbReference type="PROSITE" id="PS50885">
    <property type="entry name" value="HAMP"/>
    <property type="match status" value="1"/>
</dbReference>
<proteinExistence type="predicted"/>
<keyword evidence="11" id="KW-0067">ATP-binding</keyword>
<sequence length="429" mass="47341">MIRFRPSLPRSLSGRAALILIVPILTIQLVFSLQFIQRHYEGVTEQMARSLEIELSYLLEAIEDDPNGAQDIARALQFKLVMPATWDFTTDRRDFWDVSGRAIIRTLRDGLPLTAVDLQYDNGEVRLLLQTSRGPVNVQLDRRRVSASNPHQLLVLMIVTSILMTVIAFLFLTNQLRPIARLAQAAEAFGKGQTIPYRPRGATEVRAAGNAFLEMRGRIERQIEQRTLMLSGISHDLRTPLTRMKLDLAMMDEEDTADLLRDVEQMERLVDEFLSFTRGDAVEDVEMVDVAALAHAVAENAQRMGQDVTLGRVDPVTMPLRPQAVTRALENLVGNAVRYGTRAVISVTAGVRVVRLGVEDDGPGIPAARRDEALHPFTRLQAERDPNRGGGVGLGLSIAADIARSHGGHLRLGESAALGGLAAEITLAR</sequence>
<feature type="transmembrane region" description="Helical" evidence="15">
    <location>
        <begin position="153"/>
        <end position="172"/>
    </location>
</feature>
<dbReference type="Gene3D" id="3.30.565.10">
    <property type="entry name" value="Histidine kinase-like ATPase, C-terminal domain"/>
    <property type="match status" value="1"/>
</dbReference>
<evidence type="ECO:0000256" key="5">
    <source>
        <dbReference type="ARBA" id="ARBA00022519"/>
    </source>
</evidence>
<evidence type="ECO:0000256" key="12">
    <source>
        <dbReference type="ARBA" id="ARBA00022989"/>
    </source>
</evidence>
<dbReference type="PROSITE" id="PS50109">
    <property type="entry name" value="HIS_KIN"/>
    <property type="match status" value="1"/>
</dbReference>
<evidence type="ECO:0000313" key="19">
    <source>
        <dbReference type="Proteomes" id="UP000679284"/>
    </source>
</evidence>
<evidence type="ECO:0000256" key="11">
    <source>
        <dbReference type="ARBA" id="ARBA00022840"/>
    </source>
</evidence>
<dbReference type="SMART" id="SM00387">
    <property type="entry name" value="HATPase_c"/>
    <property type="match status" value="1"/>
</dbReference>
<dbReference type="PANTHER" id="PTHR44936:SF5">
    <property type="entry name" value="SENSOR HISTIDINE KINASE ENVZ"/>
    <property type="match status" value="1"/>
</dbReference>
<evidence type="ECO:0000313" key="18">
    <source>
        <dbReference type="EMBL" id="QUS35552.1"/>
    </source>
</evidence>
<keyword evidence="13" id="KW-0902">Two-component regulatory system</keyword>
<feature type="domain" description="Histidine kinase" evidence="16">
    <location>
        <begin position="232"/>
        <end position="429"/>
    </location>
</feature>
<dbReference type="AlphaFoldDB" id="A0A8J8MRR6"/>
<dbReference type="SUPFAM" id="SSF47384">
    <property type="entry name" value="Homodimeric domain of signal transducing histidine kinase"/>
    <property type="match status" value="1"/>
</dbReference>
<keyword evidence="19" id="KW-1185">Reference proteome</keyword>
<organism evidence="18 19">
    <name type="scientific">Falsirhodobacter algicola</name>
    <dbReference type="NCBI Taxonomy" id="2692330"/>
    <lineage>
        <taxon>Bacteria</taxon>
        <taxon>Pseudomonadati</taxon>
        <taxon>Pseudomonadota</taxon>
        <taxon>Alphaproteobacteria</taxon>
        <taxon>Rhodobacterales</taxon>
        <taxon>Paracoccaceae</taxon>
        <taxon>Falsirhodobacter</taxon>
    </lineage>
</organism>
<evidence type="ECO:0000256" key="4">
    <source>
        <dbReference type="ARBA" id="ARBA00022475"/>
    </source>
</evidence>
<keyword evidence="9" id="KW-0547">Nucleotide-binding</keyword>
<keyword evidence="14 15" id="KW-0472">Membrane</keyword>
<evidence type="ECO:0000256" key="15">
    <source>
        <dbReference type="SAM" id="Phobius"/>
    </source>
</evidence>
<keyword evidence="6" id="KW-0597">Phosphoprotein</keyword>
<dbReference type="Pfam" id="PF00672">
    <property type="entry name" value="HAMP"/>
    <property type="match status" value="1"/>
</dbReference>
<dbReference type="InterPro" id="IPR003660">
    <property type="entry name" value="HAMP_dom"/>
</dbReference>
<dbReference type="InterPro" id="IPR005467">
    <property type="entry name" value="His_kinase_dom"/>
</dbReference>
<comment type="catalytic activity">
    <reaction evidence="1">
        <text>ATP + protein L-histidine = ADP + protein N-phospho-L-histidine.</text>
        <dbReference type="EC" id="2.7.13.3"/>
    </reaction>
</comment>
<dbReference type="Pfam" id="PF00512">
    <property type="entry name" value="HisKA"/>
    <property type="match status" value="1"/>
</dbReference>
<dbReference type="InterPro" id="IPR003661">
    <property type="entry name" value="HisK_dim/P_dom"/>
</dbReference>
<dbReference type="SMART" id="SM00388">
    <property type="entry name" value="HisKA"/>
    <property type="match status" value="1"/>
</dbReference>
<evidence type="ECO:0000256" key="10">
    <source>
        <dbReference type="ARBA" id="ARBA00022777"/>
    </source>
</evidence>
<evidence type="ECO:0000259" key="16">
    <source>
        <dbReference type="PROSITE" id="PS50109"/>
    </source>
</evidence>
<feature type="domain" description="HAMP" evidence="17">
    <location>
        <begin position="173"/>
        <end position="224"/>
    </location>
</feature>
<dbReference type="PANTHER" id="PTHR44936">
    <property type="entry name" value="SENSOR PROTEIN CREC"/>
    <property type="match status" value="1"/>
</dbReference>
<dbReference type="GO" id="GO:0005886">
    <property type="term" value="C:plasma membrane"/>
    <property type="evidence" value="ECO:0007669"/>
    <property type="project" value="UniProtKB-SubCell"/>
</dbReference>
<comment type="subcellular location">
    <subcellularLocation>
        <location evidence="2">Cell inner membrane</location>
        <topology evidence="2">Multi-pass membrane protein</topology>
    </subcellularLocation>
</comment>
<dbReference type="EC" id="2.7.13.3" evidence="3"/>
<keyword evidence="12 15" id="KW-1133">Transmembrane helix</keyword>
<evidence type="ECO:0000256" key="8">
    <source>
        <dbReference type="ARBA" id="ARBA00022692"/>
    </source>
</evidence>
<evidence type="ECO:0000256" key="1">
    <source>
        <dbReference type="ARBA" id="ARBA00000085"/>
    </source>
</evidence>
<dbReference type="EMBL" id="CP047289">
    <property type="protein sequence ID" value="QUS35552.1"/>
    <property type="molecule type" value="Genomic_DNA"/>
</dbReference>
<keyword evidence="10 18" id="KW-0418">Kinase</keyword>
<dbReference type="RefSeq" id="WP_211784800.1">
    <property type="nucleotide sequence ID" value="NZ_CP047289.1"/>
</dbReference>
<dbReference type="InterPro" id="IPR004358">
    <property type="entry name" value="Sig_transdc_His_kin-like_C"/>
</dbReference>
<dbReference type="GO" id="GO:0000155">
    <property type="term" value="F:phosphorelay sensor kinase activity"/>
    <property type="evidence" value="ECO:0007669"/>
    <property type="project" value="InterPro"/>
</dbReference>
<evidence type="ECO:0000256" key="14">
    <source>
        <dbReference type="ARBA" id="ARBA00023136"/>
    </source>
</evidence>
<accession>A0A8J8MRR6</accession>
<evidence type="ECO:0000256" key="3">
    <source>
        <dbReference type="ARBA" id="ARBA00012438"/>
    </source>
</evidence>
<dbReference type="Pfam" id="PF02518">
    <property type="entry name" value="HATPase_c"/>
    <property type="match status" value="1"/>
</dbReference>
<dbReference type="CDD" id="cd00082">
    <property type="entry name" value="HisKA"/>
    <property type="match status" value="1"/>
</dbReference>
<gene>
    <name evidence="18" type="ORF">GR316_04245</name>
</gene>
<protein>
    <recommendedName>
        <fullName evidence="3">histidine kinase</fullName>
        <ecNumber evidence="3">2.7.13.3</ecNumber>
    </recommendedName>
</protein>
<dbReference type="GO" id="GO:0005524">
    <property type="term" value="F:ATP binding"/>
    <property type="evidence" value="ECO:0007669"/>
    <property type="project" value="UniProtKB-KW"/>
</dbReference>
<keyword evidence="4" id="KW-1003">Cell membrane</keyword>
<dbReference type="SUPFAM" id="SSF55874">
    <property type="entry name" value="ATPase domain of HSP90 chaperone/DNA topoisomerase II/histidine kinase"/>
    <property type="match status" value="1"/>
</dbReference>
<evidence type="ECO:0000256" key="2">
    <source>
        <dbReference type="ARBA" id="ARBA00004429"/>
    </source>
</evidence>
<dbReference type="InterPro" id="IPR003594">
    <property type="entry name" value="HATPase_dom"/>
</dbReference>
<evidence type="ECO:0000259" key="17">
    <source>
        <dbReference type="PROSITE" id="PS50885"/>
    </source>
</evidence>
<evidence type="ECO:0000256" key="7">
    <source>
        <dbReference type="ARBA" id="ARBA00022679"/>
    </source>
</evidence>
<dbReference type="PRINTS" id="PR00344">
    <property type="entry name" value="BCTRLSENSOR"/>
</dbReference>
<name>A0A8J8MRR6_9RHOB</name>
<evidence type="ECO:0000256" key="6">
    <source>
        <dbReference type="ARBA" id="ARBA00022553"/>
    </source>
</evidence>
<evidence type="ECO:0000256" key="13">
    <source>
        <dbReference type="ARBA" id="ARBA00023012"/>
    </source>
</evidence>
<keyword evidence="5" id="KW-0997">Cell inner membrane</keyword>
<dbReference type="InterPro" id="IPR036890">
    <property type="entry name" value="HATPase_C_sf"/>
</dbReference>
<dbReference type="SMART" id="SM00304">
    <property type="entry name" value="HAMP"/>
    <property type="match status" value="1"/>
</dbReference>
<reference evidence="18" key="1">
    <citation type="submission" date="2020-01" db="EMBL/GenBank/DDBJ databases">
        <authorList>
            <person name="Yang Y."/>
            <person name="Kwon Y.M."/>
        </authorList>
    </citation>
    <scope>NUCLEOTIDE SEQUENCE</scope>
    <source>
        <strain evidence="18">PG104</strain>
    </source>
</reference>
<dbReference type="InterPro" id="IPR050980">
    <property type="entry name" value="2C_sensor_his_kinase"/>
</dbReference>
<dbReference type="Gene3D" id="1.10.287.130">
    <property type="match status" value="1"/>
</dbReference>
<dbReference type="InterPro" id="IPR036097">
    <property type="entry name" value="HisK_dim/P_sf"/>
</dbReference>